<protein>
    <recommendedName>
        <fullName evidence="2">non-specific serine/threonine protein kinase</fullName>
        <ecNumber evidence="2">2.7.11.1</ecNumber>
    </recommendedName>
</protein>
<dbReference type="OMA" id="FKAMETQ"/>
<keyword evidence="9" id="KW-0677">Repeat</keyword>
<dbReference type="Pfam" id="PF00560">
    <property type="entry name" value="LRR_1"/>
    <property type="match status" value="4"/>
</dbReference>
<organism evidence="24 25">
    <name type="scientific">Kalanchoe fedtschenkoi</name>
    <name type="common">Lavender scallops</name>
    <name type="synonym">South American air plant</name>
    <dbReference type="NCBI Taxonomy" id="63787"/>
    <lineage>
        <taxon>Eukaryota</taxon>
        <taxon>Viridiplantae</taxon>
        <taxon>Streptophyta</taxon>
        <taxon>Embryophyta</taxon>
        <taxon>Tracheophyta</taxon>
        <taxon>Spermatophyta</taxon>
        <taxon>Magnoliopsida</taxon>
        <taxon>eudicotyledons</taxon>
        <taxon>Gunneridae</taxon>
        <taxon>Pentapetalae</taxon>
        <taxon>Saxifragales</taxon>
        <taxon>Crassulaceae</taxon>
        <taxon>Kalanchoe</taxon>
    </lineage>
</organism>
<dbReference type="AlphaFoldDB" id="A0A7N0REY2"/>
<feature type="region of interest" description="Disordered" evidence="20">
    <location>
        <begin position="975"/>
        <end position="1002"/>
    </location>
</feature>
<evidence type="ECO:0000256" key="22">
    <source>
        <dbReference type="SAM" id="SignalP"/>
    </source>
</evidence>
<evidence type="ECO:0000256" key="11">
    <source>
        <dbReference type="ARBA" id="ARBA00022777"/>
    </source>
</evidence>
<evidence type="ECO:0000256" key="7">
    <source>
        <dbReference type="ARBA" id="ARBA00022692"/>
    </source>
</evidence>
<feature type="compositionally biased region" description="Low complexity" evidence="20">
    <location>
        <begin position="976"/>
        <end position="991"/>
    </location>
</feature>
<dbReference type="InterPro" id="IPR001245">
    <property type="entry name" value="Ser-Thr/Tyr_kinase_cat_dom"/>
</dbReference>
<evidence type="ECO:0000256" key="9">
    <source>
        <dbReference type="ARBA" id="ARBA00022737"/>
    </source>
</evidence>
<dbReference type="InterPro" id="IPR001611">
    <property type="entry name" value="Leu-rich_rpt"/>
</dbReference>
<dbReference type="FunFam" id="3.80.10.10:FF:000452">
    <property type="entry name" value="Probable LRR receptor-like serine/threonine-protein kinase RFK1"/>
    <property type="match status" value="1"/>
</dbReference>
<dbReference type="GO" id="GO:0016020">
    <property type="term" value="C:membrane"/>
    <property type="evidence" value="ECO:0007669"/>
    <property type="project" value="UniProtKB-SubCell"/>
</dbReference>
<evidence type="ECO:0000256" key="4">
    <source>
        <dbReference type="ARBA" id="ARBA00022553"/>
    </source>
</evidence>
<keyword evidence="15" id="KW-0675">Receptor</keyword>
<sequence length="1062" mass="117375">MLSSAQFQLGFLLVVALSCSSAAAQSRVPQDEVDALARVVKTLGNVYWRFNSSACRVESFGVTPDPPADAETNVTCDCSFPGNVCHVTSIVFKRHNLPGILPSELVNLPYIRTIDLAYNYLNGTIPKEWASLPLQLIGLLANRLSGEIPAELGNITTLTYLDLEANQLSGAIPRALGKLINLETLMLSSNHLTGTLPIELGALQNLRNVRINDNMFSGQIPDYIQNWKNLTRLEMIASGLRGPIPTSISALERLTDLRISDISADTPAREFPPLNNITGLTRILLRNCNLTGEIPSYIWGFNRLRVLDLSFNRLIGTLPTTITASSIVFIFLSNNLLNGDIPQAMLKAGTNVDLSYNNLKWQSPQQPVCQNNLGLNLNLYRSFSGEPGLKGIIPCLENFKCPRRWYNMYINSGGPKIRQNNRPTYEADDVLAGGAANFYLSSTSAANWGVSSSGDFMDDNNFLNTRYIASHSSPSLLSELYTTARISPLSLTYYRYCMINGSYTVNLHFAELQFTNDSTFASLGKRAFDIYIQNVLVEKDFNIEAEAGGVLKPVIKAYNATVTSELLEIRFCWSGRGTTRIPSRGTYGPLVSAVAADPNFVPPKDGNGISDVVFILIGVIGGLFILLLVLGFAWWSRRAKRLKGKQQGLGGLDVQTGLFTLKQIKAATDNFDPANKIGEGGFGAVFKGVLTDGTVIAVKQLSAKSTQGNREFLNEIGMISCLQHPNLVKLHGCCIEGDQLLLVYEYLEHNSLSRALFGLENCQLFLDWPTRHRICLGIARGLAYLHEESRLKIVHRDIKGTNVLLDRNLNPKISDFGLAKLHEEEKTHISTRVAGTIGYMAPEYALWGYLSYKADVYSFGIVALEIVSGKHNMDYQPEYDCTCLLDWACQLKRTGKPTLLVDEKLGSNFNKEEVGRMIRVALLCTNASPSLRPNMSEVVSMLEGAAEIPDVVPESSGYGEDLRFKALRDHHKQMQSQTSLSLGDSSVSLSSAPAVKGDSSVSVETTQDLYDVSMKAYLEARTDERRRSEVELQHAESWEVEHDLYEIDLESRRQDSEMNKAV</sequence>
<feature type="domain" description="Protein kinase" evidence="23">
    <location>
        <begin position="671"/>
        <end position="948"/>
    </location>
</feature>
<evidence type="ECO:0000256" key="12">
    <source>
        <dbReference type="ARBA" id="ARBA00022840"/>
    </source>
</evidence>
<keyword evidence="13 21" id="KW-1133">Transmembrane helix</keyword>
<feature type="signal peptide" evidence="22">
    <location>
        <begin position="1"/>
        <end position="24"/>
    </location>
</feature>
<keyword evidence="8 22" id="KW-0732">Signal</keyword>
<feature type="transmembrane region" description="Helical" evidence="21">
    <location>
        <begin position="612"/>
        <end position="635"/>
    </location>
</feature>
<dbReference type="PROSITE" id="PS50011">
    <property type="entry name" value="PROTEIN_KINASE_DOM"/>
    <property type="match status" value="1"/>
</dbReference>
<dbReference type="InterPro" id="IPR051824">
    <property type="entry name" value="LRR_Rcpt-Like_S/T_Kinase"/>
</dbReference>
<dbReference type="GO" id="GO:0004674">
    <property type="term" value="F:protein serine/threonine kinase activity"/>
    <property type="evidence" value="ECO:0007669"/>
    <property type="project" value="UniProtKB-KW"/>
</dbReference>
<evidence type="ECO:0000256" key="1">
    <source>
        <dbReference type="ARBA" id="ARBA00004479"/>
    </source>
</evidence>
<reference evidence="24" key="1">
    <citation type="submission" date="2021-01" db="UniProtKB">
        <authorList>
            <consortium name="EnsemblPlants"/>
        </authorList>
    </citation>
    <scope>IDENTIFICATION</scope>
</reference>
<comment type="catalytic activity">
    <reaction evidence="18">
        <text>L-seryl-[protein] + ATP = O-phospho-L-seryl-[protein] + ADP + H(+)</text>
        <dbReference type="Rhea" id="RHEA:17989"/>
        <dbReference type="Rhea" id="RHEA-COMP:9863"/>
        <dbReference type="Rhea" id="RHEA-COMP:11604"/>
        <dbReference type="ChEBI" id="CHEBI:15378"/>
        <dbReference type="ChEBI" id="CHEBI:29999"/>
        <dbReference type="ChEBI" id="CHEBI:30616"/>
        <dbReference type="ChEBI" id="CHEBI:83421"/>
        <dbReference type="ChEBI" id="CHEBI:456216"/>
        <dbReference type="EC" id="2.7.11.1"/>
    </reaction>
</comment>
<dbReference type="PROSITE" id="PS00108">
    <property type="entry name" value="PROTEIN_KINASE_ST"/>
    <property type="match status" value="1"/>
</dbReference>
<keyword evidence="25" id="KW-1185">Reference proteome</keyword>
<evidence type="ECO:0000256" key="14">
    <source>
        <dbReference type="ARBA" id="ARBA00023136"/>
    </source>
</evidence>
<dbReference type="Gene3D" id="3.80.10.10">
    <property type="entry name" value="Ribonuclease Inhibitor"/>
    <property type="match status" value="3"/>
</dbReference>
<keyword evidence="14 21" id="KW-0472">Membrane</keyword>
<keyword evidence="11" id="KW-0418">Kinase</keyword>
<dbReference type="SUPFAM" id="SSF56112">
    <property type="entry name" value="Protein kinase-like (PK-like)"/>
    <property type="match status" value="1"/>
</dbReference>
<comment type="catalytic activity">
    <reaction evidence="17">
        <text>L-threonyl-[protein] + ATP = O-phospho-L-threonyl-[protein] + ADP + H(+)</text>
        <dbReference type="Rhea" id="RHEA:46608"/>
        <dbReference type="Rhea" id="RHEA-COMP:11060"/>
        <dbReference type="Rhea" id="RHEA-COMP:11605"/>
        <dbReference type="ChEBI" id="CHEBI:15378"/>
        <dbReference type="ChEBI" id="CHEBI:30013"/>
        <dbReference type="ChEBI" id="CHEBI:30616"/>
        <dbReference type="ChEBI" id="CHEBI:61977"/>
        <dbReference type="ChEBI" id="CHEBI:456216"/>
        <dbReference type="EC" id="2.7.11.1"/>
    </reaction>
</comment>
<dbReference type="InterPro" id="IPR032675">
    <property type="entry name" value="LRR_dom_sf"/>
</dbReference>
<dbReference type="Proteomes" id="UP000594263">
    <property type="component" value="Unplaced"/>
</dbReference>
<evidence type="ECO:0000256" key="10">
    <source>
        <dbReference type="ARBA" id="ARBA00022741"/>
    </source>
</evidence>
<evidence type="ECO:0000256" key="8">
    <source>
        <dbReference type="ARBA" id="ARBA00022729"/>
    </source>
</evidence>
<evidence type="ECO:0000256" key="3">
    <source>
        <dbReference type="ARBA" id="ARBA00022527"/>
    </source>
</evidence>
<proteinExistence type="predicted"/>
<dbReference type="GO" id="GO:0005524">
    <property type="term" value="F:ATP binding"/>
    <property type="evidence" value="ECO:0007669"/>
    <property type="project" value="UniProtKB-UniRule"/>
</dbReference>
<evidence type="ECO:0000256" key="15">
    <source>
        <dbReference type="ARBA" id="ARBA00023170"/>
    </source>
</evidence>
<dbReference type="SMART" id="SM00220">
    <property type="entry name" value="S_TKc"/>
    <property type="match status" value="1"/>
</dbReference>
<dbReference type="EC" id="2.7.11.1" evidence="2"/>
<dbReference type="FunFam" id="1.10.510.10:FF:000044">
    <property type="entry name" value="Putative LRR receptor-like serine/threonine-protein kinase"/>
    <property type="match status" value="1"/>
</dbReference>
<dbReference type="InterPro" id="IPR011009">
    <property type="entry name" value="Kinase-like_dom_sf"/>
</dbReference>
<dbReference type="Pfam" id="PF07714">
    <property type="entry name" value="PK_Tyr_Ser-Thr"/>
    <property type="match status" value="1"/>
</dbReference>
<keyword evidence="12 19" id="KW-0067">ATP-binding</keyword>
<accession>A0A7N0REY2</accession>
<comment type="subcellular location">
    <subcellularLocation>
        <location evidence="1">Membrane</location>
        <topology evidence="1">Single-pass type I membrane protein</topology>
    </subcellularLocation>
</comment>
<dbReference type="FunFam" id="3.80.10.10:FF:000433">
    <property type="entry name" value="Putative LRR receptor-like serine/threonine-protein kinase isoform A"/>
    <property type="match status" value="1"/>
</dbReference>
<name>A0A7N0REY2_KALFE</name>
<keyword evidence="3" id="KW-0723">Serine/threonine-protein kinase</keyword>
<dbReference type="Gene3D" id="2.60.120.430">
    <property type="entry name" value="Galactose-binding lectin"/>
    <property type="match status" value="1"/>
</dbReference>
<dbReference type="Pfam" id="PF11721">
    <property type="entry name" value="Malectin"/>
    <property type="match status" value="1"/>
</dbReference>
<dbReference type="InterPro" id="IPR000719">
    <property type="entry name" value="Prot_kinase_dom"/>
</dbReference>
<feature type="chain" id="PRO_5029460343" description="non-specific serine/threonine protein kinase" evidence="22">
    <location>
        <begin position="25"/>
        <end position="1062"/>
    </location>
</feature>
<keyword evidence="10 19" id="KW-0547">Nucleotide-binding</keyword>
<evidence type="ECO:0000256" key="13">
    <source>
        <dbReference type="ARBA" id="ARBA00022989"/>
    </source>
</evidence>
<dbReference type="Gramene" id="Kaladp0010s0017.1.v1.1">
    <property type="protein sequence ID" value="Kaladp0010s0017.1.v1.1"/>
    <property type="gene ID" value="Kaladp0010s0017.v1.1"/>
</dbReference>
<evidence type="ECO:0000256" key="18">
    <source>
        <dbReference type="ARBA" id="ARBA00048679"/>
    </source>
</evidence>
<evidence type="ECO:0000256" key="5">
    <source>
        <dbReference type="ARBA" id="ARBA00022614"/>
    </source>
</evidence>
<dbReference type="PANTHER" id="PTHR48006:SF56">
    <property type="entry name" value="PROTEIN KINASE DOMAIN-CONTAINING PROTEIN"/>
    <property type="match status" value="1"/>
</dbReference>
<evidence type="ECO:0000256" key="19">
    <source>
        <dbReference type="PROSITE-ProRule" id="PRU10141"/>
    </source>
</evidence>
<evidence type="ECO:0000313" key="24">
    <source>
        <dbReference type="EnsemblPlants" id="Kaladp0010s0017.1.v1.1"/>
    </source>
</evidence>
<dbReference type="PROSITE" id="PS00107">
    <property type="entry name" value="PROTEIN_KINASE_ATP"/>
    <property type="match status" value="1"/>
</dbReference>
<keyword evidence="4" id="KW-0597">Phosphoprotein</keyword>
<keyword evidence="5" id="KW-0433">Leucine-rich repeat</keyword>
<dbReference type="EnsemblPlants" id="Kaladp0010s0017.1.v1.1">
    <property type="protein sequence ID" value="Kaladp0010s0017.1.v1.1"/>
    <property type="gene ID" value="Kaladp0010s0017.v1.1"/>
</dbReference>
<dbReference type="FunFam" id="3.30.200.20:FF:000217">
    <property type="entry name" value="probable LRR receptor-like serine/threonine-protein kinase At1g53430"/>
    <property type="match status" value="1"/>
</dbReference>
<evidence type="ECO:0000256" key="21">
    <source>
        <dbReference type="SAM" id="Phobius"/>
    </source>
</evidence>
<keyword evidence="16" id="KW-0325">Glycoprotein</keyword>
<dbReference type="InterPro" id="IPR017441">
    <property type="entry name" value="Protein_kinase_ATP_BS"/>
</dbReference>
<dbReference type="SUPFAM" id="SSF52058">
    <property type="entry name" value="L domain-like"/>
    <property type="match status" value="1"/>
</dbReference>
<dbReference type="Gene3D" id="1.10.510.10">
    <property type="entry name" value="Transferase(Phosphotransferase) domain 1"/>
    <property type="match status" value="1"/>
</dbReference>
<evidence type="ECO:0000256" key="20">
    <source>
        <dbReference type="SAM" id="MobiDB-lite"/>
    </source>
</evidence>
<keyword evidence="6" id="KW-0808">Transferase</keyword>
<evidence type="ECO:0000256" key="6">
    <source>
        <dbReference type="ARBA" id="ARBA00022679"/>
    </source>
</evidence>
<dbReference type="PANTHER" id="PTHR48006">
    <property type="entry name" value="LEUCINE-RICH REPEAT-CONTAINING PROTEIN DDB_G0281931-RELATED"/>
    <property type="match status" value="1"/>
</dbReference>
<dbReference type="Gene3D" id="3.30.200.20">
    <property type="entry name" value="Phosphorylase Kinase, domain 1"/>
    <property type="match status" value="1"/>
</dbReference>
<evidence type="ECO:0000313" key="25">
    <source>
        <dbReference type="Proteomes" id="UP000594263"/>
    </source>
</evidence>
<dbReference type="CDD" id="cd14066">
    <property type="entry name" value="STKc_IRAK"/>
    <property type="match status" value="1"/>
</dbReference>
<feature type="binding site" evidence="19">
    <location>
        <position position="699"/>
    </location>
    <ligand>
        <name>ATP</name>
        <dbReference type="ChEBI" id="CHEBI:30616"/>
    </ligand>
</feature>
<evidence type="ECO:0000256" key="17">
    <source>
        <dbReference type="ARBA" id="ARBA00047899"/>
    </source>
</evidence>
<dbReference type="FunFam" id="2.60.120.430:FF:000004">
    <property type="entry name" value="Putative leucine-rich repeat receptor-like serine/threonine-protein kinase"/>
    <property type="match status" value="1"/>
</dbReference>
<evidence type="ECO:0000256" key="2">
    <source>
        <dbReference type="ARBA" id="ARBA00012513"/>
    </source>
</evidence>
<keyword evidence="7 21" id="KW-0812">Transmembrane</keyword>
<dbReference type="InterPro" id="IPR021720">
    <property type="entry name" value="Malectin_dom"/>
</dbReference>
<evidence type="ECO:0000259" key="23">
    <source>
        <dbReference type="PROSITE" id="PS50011"/>
    </source>
</evidence>
<dbReference type="InterPro" id="IPR008271">
    <property type="entry name" value="Ser/Thr_kinase_AS"/>
</dbReference>
<evidence type="ECO:0000256" key="16">
    <source>
        <dbReference type="ARBA" id="ARBA00023180"/>
    </source>
</evidence>